<sequence>MYDVIVIGAGQAGLTMGYYLKKTPYTFLILDERPRIGDMWRERYDSLVLFTTRSYSSLHGLRMEGAPDGYPTKDELADYLEQYARTFDLPVQLDTKVSQMKKQDDLFVIHTQDKTIVARSVIVASGPFQYPNIPSLSQTLSKEIVQYHSSEYKSPKQLKDGPVLVVGGGNSGTQIAVELSETHEIYLSVGQKLRFLPRSFLNRSIFWWADRIRLLRASRYSNIGSRLQRLGDPIFGYELKARMKQGAIKLKGRTADAQDDVISFDDGDTLKVRNVIWATGFRSDYAWIHIPELNMPSGALKHDRGITNITGLMFLGLPWQHRRGSALLLGVGDDAHYLYQYIMKAP</sequence>
<proteinExistence type="predicted"/>
<accession>A0A4R4E8M9</accession>
<dbReference type="Proteomes" id="UP000295418">
    <property type="component" value="Unassembled WGS sequence"/>
</dbReference>
<dbReference type="GO" id="GO:0004497">
    <property type="term" value="F:monooxygenase activity"/>
    <property type="evidence" value="ECO:0007669"/>
    <property type="project" value="TreeGrafter"/>
</dbReference>
<keyword evidence="1" id="KW-0560">Oxidoreductase</keyword>
<evidence type="ECO:0000313" key="2">
    <source>
        <dbReference type="EMBL" id="TCZ75909.1"/>
    </source>
</evidence>
<dbReference type="OrthoDB" id="9778740at2"/>
<evidence type="ECO:0000256" key="1">
    <source>
        <dbReference type="ARBA" id="ARBA00023002"/>
    </source>
</evidence>
<dbReference type="Gene3D" id="3.50.50.60">
    <property type="entry name" value="FAD/NAD(P)-binding domain"/>
    <property type="match status" value="1"/>
</dbReference>
<dbReference type="PANTHER" id="PTHR43539">
    <property type="entry name" value="FLAVIN-BINDING MONOOXYGENASE-LIKE PROTEIN (AFU_ORTHOLOGUE AFUA_4G09220)"/>
    <property type="match status" value="1"/>
</dbReference>
<dbReference type="PRINTS" id="PR00368">
    <property type="entry name" value="FADPNR"/>
</dbReference>
<organism evidence="2 3">
    <name type="scientific">Paenibacillus albiflavus</name>
    <dbReference type="NCBI Taxonomy" id="2545760"/>
    <lineage>
        <taxon>Bacteria</taxon>
        <taxon>Bacillati</taxon>
        <taxon>Bacillota</taxon>
        <taxon>Bacilli</taxon>
        <taxon>Bacillales</taxon>
        <taxon>Paenibacillaceae</taxon>
        <taxon>Paenibacillus</taxon>
    </lineage>
</organism>
<dbReference type="RefSeq" id="WP_132419098.1">
    <property type="nucleotide sequence ID" value="NZ_SKFG01000016.1"/>
</dbReference>
<evidence type="ECO:0000313" key="3">
    <source>
        <dbReference type="Proteomes" id="UP000295418"/>
    </source>
</evidence>
<comment type="caution">
    <text evidence="2">The sequence shown here is derived from an EMBL/GenBank/DDBJ whole genome shotgun (WGS) entry which is preliminary data.</text>
</comment>
<dbReference type="PANTHER" id="PTHR43539:SF78">
    <property type="entry name" value="FLAVIN-CONTAINING MONOOXYGENASE"/>
    <property type="match status" value="1"/>
</dbReference>
<dbReference type="SUPFAM" id="SSF51905">
    <property type="entry name" value="FAD/NAD(P)-binding domain"/>
    <property type="match status" value="2"/>
</dbReference>
<name>A0A4R4E8M9_9BACL</name>
<dbReference type="Pfam" id="PF13738">
    <property type="entry name" value="Pyr_redox_3"/>
    <property type="match status" value="1"/>
</dbReference>
<keyword evidence="3" id="KW-1185">Reference proteome</keyword>
<dbReference type="AlphaFoldDB" id="A0A4R4E8M9"/>
<dbReference type="InterPro" id="IPR050982">
    <property type="entry name" value="Auxin_biosynth/cation_transpt"/>
</dbReference>
<dbReference type="EMBL" id="SKFG01000016">
    <property type="protein sequence ID" value="TCZ75909.1"/>
    <property type="molecule type" value="Genomic_DNA"/>
</dbReference>
<dbReference type="InterPro" id="IPR036188">
    <property type="entry name" value="FAD/NAD-bd_sf"/>
</dbReference>
<dbReference type="PRINTS" id="PR00469">
    <property type="entry name" value="PNDRDTASEII"/>
</dbReference>
<dbReference type="GO" id="GO:0050660">
    <property type="term" value="F:flavin adenine dinucleotide binding"/>
    <property type="evidence" value="ECO:0007669"/>
    <property type="project" value="TreeGrafter"/>
</dbReference>
<protein>
    <submittedName>
        <fullName evidence="2">Oxidoreductase</fullName>
    </submittedName>
</protein>
<reference evidence="2 3" key="1">
    <citation type="submission" date="2019-03" db="EMBL/GenBank/DDBJ databases">
        <authorList>
            <person name="Kim M.K.M."/>
        </authorList>
    </citation>
    <scope>NUCLEOTIDE SEQUENCE [LARGE SCALE GENOMIC DNA]</scope>
    <source>
        <strain evidence="2 3">18JY21-1</strain>
    </source>
</reference>
<gene>
    <name evidence="2" type="ORF">E0485_15550</name>
</gene>